<reference evidence="3" key="1">
    <citation type="submission" date="2018-05" db="EMBL/GenBank/DDBJ databases">
        <authorList>
            <person name="Klenk H.-P."/>
            <person name="Huntemann M."/>
            <person name="Clum A."/>
            <person name="Pillay M."/>
            <person name="Palaniappan K."/>
            <person name="Varghese N."/>
            <person name="Mikhailova N."/>
            <person name="Stamatis D."/>
            <person name="Reddy T."/>
            <person name="Daum C."/>
            <person name="Shapiro N."/>
            <person name="Ivanova N."/>
            <person name="Kyrpides N."/>
            <person name="Woyke T."/>
        </authorList>
    </citation>
    <scope>NUCLEOTIDE SEQUENCE [LARGE SCALE GENOMIC DNA]</scope>
    <source>
        <strain evidence="3">DSM 45417</strain>
    </source>
</reference>
<dbReference type="EMBL" id="QGTX01000001">
    <property type="protein sequence ID" value="PWW24112.1"/>
    <property type="molecule type" value="Genomic_DNA"/>
</dbReference>
<organism evidence="2 3">
    <name type="scientific">Geodermatophilus normandii</name>
    <dbReference type="NCBI Taxonomy" id="1137989"/>
    <lineage>
        <taxon>Bacteria</taxon>
        <taxon>Bacillati</taxon>
        <taxon>Actinomycetota</taxon>
        <taxon>Actinomycetes</taxon>
        <taxon>Geodermatophilales</taxon>
        <taxon>Geodermatophilaceae</taxon>
        <taxon>Geodermatophilus</taxon>
    </lineage>
</organism>
<dbReference type="AlphaFoldDB" id="A0A317QL60"/>
<evidence type="ECO:0000313" key="3">
    <source>
        <dbReference type="Proteomes" id="UP000246661"/>
    </source>
</evidence>
<proteinExistence type="predicted"/>
<dbReference type="Proteomes" id="UP000246661">
    <property type="component" value="Unassembled WGS sequence"/>
</dbReference>
<dbReference type="Gene3D" id="3.40.50.720">
    <property type="entry name" value="NAD(P)-binding Rossmann-like Domain"/>
    <property type="match status" value="1"/>
</dbReference>
<evidence type="ECO:0000313" key="2">
    <source>
        <dbReference type="EMBL" id="PWW24112.1"/>
    </source>
</evidence>
<protein>
    <submittedName>
        <fullName evidence="2">Uncharacterized protein</fullName>
    </submittedName>
</protein>
<sequence>MTGQREVPPITRFLAEQLATAHWFDQRRTRQALGWEPSVTLEEGFARLADSYAAASATAASATATAATTAASAVASAPRAQPPADGPRPDQLQA</sequence>
<feature type="region of interest" description="Disordered" evidence="1">
    <location>
        <begin position="67"/>
        <end position="94"/>
    </location>
</feature>
<name>A0A317QL60_9ACTN</name>
<comment type="caution">
    <text evidence="2">The sequence shown here is derived from an EMBL/GenBank/DDBJ whole genome shotgun (WGS) entry which is preliminary data.</text>
</comment>
<accession>A0A317QL60</accession>
<evidence type="ECO:0000256" key="1">
    <source>
        <dbReference type="SAM" id="MobiDB-lite"/>
    </source>
</evidence>
<feature type="compositionally biased region" description="Low complexity" evidence="1">
    <location>
        <begin position="67"/>
        <end position="77"/>
    </location>
</feature>
<gene>
    <name evidence="2" type="ORF">JD79_03290</name>
</gene>
<keyword evidence="3" id="KW-1185">Reference proteome</keyword>